<evidence type="ECO:0000313" key="7">
    <source>
        <dbReference type="Proteomes" id="UP001222680"/>
    </source>
</evidence>
<dbReference type="PROSITE" id="PS00893">
    <property type="entry name" value="NUDIX_BOX"/>
    <property type="match status" value="1"/>
</dbReference>
<evidence type="ECO:0000259" key="5">
    <source>
        <dbReference type="PROSITE" id="PS51462"/>
    </source>
</evidence>
<dbReference type="EMBL" id="CP092014">
    <property type="protein sequence ID" value="WFN96497.1"/>
    <property type="molecule type" value="Genomic_DNA"/>
</dbReference>
<gene>
    <name evidence="6" type="ORF">MAY91_17650</name>
</gene>
<comment type="similarity">
    <text evidence="4">Belongs to the Nudix hydrolase family.</text>
</comment>
<dbReference type="InterPro" id="IPR020084">
    <property type="entry name" value="NUDIX_hydrolase_CS"/>
</dbReference>
<dbReference type="GO" id="GO:0016787">
    <property type="term" value="F:hydrolase activity"/>
    <property type="evidence" value="ECO:0007669"/>
    <property type="project" value="UniProtKB-KW"/>
</dbReference>
<comment type="cofactor">
    <cofactor evidence="1">
        <name>Mg(2+)</name>
        <dbReference type="ChEBI" id="CHEBI:18420"/>
    </cofactor>
</comment>
<dbReference type="RefSeq" id="WP_015871607.1">
    <property type="nucleotide sequence ID" value="NZ_AP028097.1"/>
</dbReference>
<dbReference type="PROSITE" id="PS51462">
    <property type="entry name" value="NUDIX"/>
    <property type="match status" value="1"/>
</dbReference>
<dbReference type="PRINTS" id="PR00502">
    <property type="entry name" value="NUDIXFAMILY"/>
</dbReference>
<evidence type="ECO:0000256" key="2">
    <source>
        <dbReference type="ARBA" id="ARBA00022801"/>
    </source>
</evidence>
<evidence type="ECO:0000256" key="4">
    <source>
        <dbReference type="RuleBase" id="RU003476"/>
    </source>
</evidence>
<keyword evidence="7" id="KW-1185">Reference proteome</keyword>
<dbReference type="GeneID" id="69539251"/>
<dbReference type="SUPFAM" id="SSF55811">
    <property type="entry name" value="Nudix"/>
    <property type="match status" value="1"/>
</dbReference>
<accession>A0ABY8GGP4</accession>
<evidence type="ECO:0000256" key="3">
    <source>
        <dbReference type="ARBA" id="ARBA00022842"/>
    </source>
</evidence>
<proteinExistence type="inferred from homology"/>
<feature type="domain" description="Nudix hydrolase" evidence="5">
    <location>
        <begin position="3"/>
        <end position="131"/>
    </location>
</feature>
<dbReference type="Pfam" id="PF00293">
    <property type="entry name" value="NUDIX"/>
    <property type="match status" value="1"/>
</dbReference>
<dbReference type="Proteomes" id="UP001222680">
    <property type="component" value="Chromosome"/>
</dbReference>
<organism evidence="6 7">
    <name type="scientific">Edwardsiella ictaluri</name>
    <dbReference type="NCBI Taxonomy" id="67780"/>
    <lineage>
        <taxon>Bacteria</taxon>
        <taxon>Pseudomonadati</taxon>
        <taxon>Pseudomonadota</taxon>
        <taxon>Gammaproteobacteria</taxon>
        <taxon>Enterobacterales</taxon>
        <taxon>Hafniaceae</taxon>
        <taxon>Edwardsiella</taxon>
    </lineage>
</organism>
<dbReference type="Gene3D" id="3.90.79.10">
    <property type="entry name" value="Nucleoside Triphosphate Pyrophosphohydrolase"/>
    <property type="match status" value="1"/>
</dbReference>
<dbReference type="PANTHER" id="PTHR43222:SF11">
    <property type="entry name" value="PHOSPHATASE NUDJ"/>
    <property type="match status" value="1"/>
</dbReference>
<sequence>MLKPHVTVACVVQAEGHFLIVEETINGQPRWNQPAGHLEAGETLLQAASRELWEESGIRADPQHLLQIFQWVAPDATPFLRFTFSIDLPQRVDAAPHDGDIDRSLWLEAAQILRSTQLRSPLVAESLRCYLRGERYPLTLLCTYPTQP</sequence>
<evidence type="ECO:0000313" key="6">
    <source>
        <dbReference type="EMBL" id="WFN96497.1"/>
    </source>
</evidence>
<protein>
    <submittedName>
        <fullName evidence="6">NUDIX hydrolase</fullName>
    </submittedName>
</protein>
<evidence type="ECO:0000256" key="1">
    <source>
        <dbReference type="ARBA" id="ARBA00001946"/>
    </source>
</evidence>
<dbReference type="InterPro" id="IPR020476">
    <property type="entry name" value="Nudix_hydrolase"/>
</dbReference>
<dbReference type="InterPro" id="IPR000086">
    <property type="entry name" value="NUDIX_hydrolase_dom"/>
</dbReference>
<keyword evidence="2 4" id="KW-0378">Hydrolase</keyword>
<name>A0ABY8GGP4_EDWIC</name>
<dbReference type="InterPro" id="IPR015797">
    <property type="entry name" value="NUDIX_hydrolase-like_dom_sf"/>
</dbReference>
<dbReference type="PANTHER" id="PTHR43222">
    <property type="entry name" value="NUDIX HYDROLASE 23"/>
    <property type="match status" value="1"/>
</dbReference>
<reference evidence="6 7" key="1">
    <citation type="submission" date="2022-02" db="EMBL/GenBank/DDBJ databases">
        <title>Phenotypic, genotypic and serological characterization of Edwardsiella ictaluri from catfish and ornamental fish species.</title>
        <authorList>
            <person name="Rose D."/>
            <person name="Tekedar H.C."/>
            <person name="Waldbieser G.C."/>
            <person name="Aarattuthodi S."/>
            <person name="Griffin M.J."/>
        </authorList>
    </citation>
    <scope>NUCLEOTIDE SEQUENCE [LARGE SCALE GENOMIC DNA]</scope>
    <source>
        <strain evidence="6 7">13 TAL-140 K3</strain>
    </source>
</reference>
<keyword evidence="3" id="KW-0460">Magnesium</keyword>